<dbReference type="Proteomes" id="UP000693981">
    <property type="component" value="Unassembled WGS sequence"/>
</dbReference>
<sequence>MINTVSFAKRLLHRCIRLEEEVEYGSGKTGQDTVDMQTEIEDLQRAWAALNFYYERKLDQAEADKLQTANQFKAGFMRQAGDQQAVTESIEAEVGKLQHELKTVRFQNDVFQNQLRS</sequence>
<evidence type="ECO:0000313" key="1">
    <source>
        <dbReference type="EMBL" id="KAG7377385.1"/>
    </source>
</evidence>
<gene>
    <name evidence="1" type="ORF">PHYBOEH_000918</name>
</gene>
<comment type="caution">
    <text evidence="1">The sequence shown here is derived from an EMBL/GenBank/DDBJ whole genome shotgun (WGS) entry which is preliminary data.</text>
</comment>
<protein>
    <submittedName>
        <fullName evidence="1">Uncharacterized protein</fullName>
    </submittedName>
</protein>
<keyword evidence="2" id="KW-1185">Reference proteome</keyword>
<organism evidence="1 2">
    <name type="scientific">Phytophthora boehmeriae</name>
    <dbReference type="NCBI Taxonomy" id="109152"/>
    <lineage>
        <taxon>Eukaryota</taxon>
        <taxon>Sar</taxon>
        <taxon>Stramenopiles</taxon>
        <taxon>Oomycota</taxon>
        <taxon>Peronosporomycetes</taxon>
        <taxon>Peronosporales</taxon>
        <taxon>Peronosporaceae</taxon>
        <taxon>Phytophthora</taxon>
    </lineage>
</organism>
<dbReference type="OrthoDB" id="123301at2759"/>
<dbReference type="EMBL" id="JAGDFL010001172">
    <property type="protein sequence ID" value="KAG7377385.1"/>
    <property type="molecule type" value="Genomic_DNA"/>
</dbReference>
<evidence type="ECO:0000313" key="2">
    <source>
        <dbReference type="Proteomes" id="UP000693981"/>
    </source>
</evidence>
<dbReference type="AlphaFoldDB" id="A0A8T1V8U3"/>
<proteinExistence type="predicted"/>
<reference evidence="1" key="1">
    <citation type="submission" date="2021-02" db="EMBL/GenBank/DDBJ databases">
        <authorList>
            <person name="Palmer J.M."/>
        </authorList>
    </citation>
    <scope>NUCLEOTIDE SEQUENCE</scope>
    <source>
        <strain evidence="1">SCRP23</strain>
    </source>
</reference>
<accession>A0A8T1V8U3</accession>
<name>A0A8T1V8U3_9STRA</name>